<comment type="caution">
    <text evidence="2">The sequence shown here is derived from an EMBL/GenBank/DDBJ whole genome shotgun (WGS) entry which is preliminary data.</text>
</comment>
<dbReference type="EMBL" id="JACVXD010000002">
    <property type="protein sequence ID" value="MBD0823442.1"/>
    <property type="molecule type" value="Genomic_DNA"/>
</dbReference>
<feature type="signal peptide" evidence="1">
    <location>
        <begin position="1"/>
        <end position="25"/>
    </location>
</feature>
<keyword evidence="1" id="KW-0732">Signal</keyword>
<dbReference type="AlphaFoldDB" id="A0A8J6Q0B5"/>
<protein>
    <submittedName>
        <fullName evidence="2">Uncharacterized protein</fullName>
    </submittedName>
</protein>
<proteinExistence type="predicted"/>
<gene>
    <name evidence="2" type="ORF">ICJ85_05355</name>
</gene>
<dbReference type="RefSeq" id="WP_188222747.1">
    <property type="nucleotide sequence ID" value="NZ_JACVXD010000002.1"/>
</dbReference>
<evidence type="ECO:0000313" key="3">
    <source>
        <dbReference type="Proteomes" id="UP000621516"/>
    </source>
</evidence>
<keyword evidence="3" id="KW-1185">Reference proteome</keyword>
<evidence type="ECO:0000313" key="2">
    <source>
        <dbReference type="EMBL" id="MBD0823442.1"/>
    </source>
</evidence>
<feature type="chain" id="PRO_5035152461" evidence="1">
    <location>
        <begin position="26"/>
        <end position="199"/>
    </location>
</feature>
<evidence type="ECO:0000256" key="1">
    <source>
        <dbReference type="SAM" id="SignalP"/>
    </source>
</evidence>
<sequence>MKNAVKILKNSLLALALSTSLISSAIEVSVSTINDEITNTAFTLNNVEAGDLLSIKDVNGATLYSESIKKAGTYKKGFDLSALPNGNYFFEVEKALEIKTVPFTVNFENVTFNKNQETITYKPFLKQDNGMLFISKLAPQHETLKINIYADHNSEYELIHSEKIKGIQSIERVYRLEKGGNYKLVFISNDKEYTKFINN</sequence>
<accession>A0A8J6Q0B5</accession>
<reference evidence="2 3" key="1">
    <citation type="journal article" date="2018" name="J. Microbiol.">
        <title>Aestuariibaculum marinum sp. nov., a marine bacterium isolated from seawater in South Korea.</title>
        <authorList>
            <person name="Choi J."/>
            <person name="Lee D."/>
            <person name="Jang J.H."/>
            <person name="Cha S."/>
            <person name="Seo T."/>
        </authorList>
    </citation>
    <scope>NUCLEOTIDE SEQUENCE [LARGE SCALE GENOMIC DNA]</scope>
    <source>
        <strain evidence="2 3">IP7</strain>
    </source>
</reference>
<organism evidence="2 3">
    <name type="scientific">Aestuariibaculum marinum</name>
    <dbReference type="NCBI Taxonomy" id="2683592"/>
    <lineage>
        <taxon>Bacteria</taxon>
        <taxon>Pseudomonadati</taxon>
        <taxon>Bacteroidota</taxon>
        <taxon>Flavobacteriia</taxon>
        <taxon>Flavobacteriales</taxon>
        <taxon>Flavobacteriaceae</taxon>
    </lineage>
</organism>
<dbReference type="Proteomes" id="UP000621516">
    <property type="component" value="Unassembled WGS sequence"/>
</dbReference>
<name>A0A8J6Q0B5_9FLAO</name>